<dbReference type="SMART" id="SM00220">
    <property type="entry name" value="S_TKc"/>
    <property type="match status" value="1"/>
</dbReference>
<proteinExistence type="inferred from homology"/>
<keyword evidence="7 18" id="KW-0547">Nucleotide-binding</keyword>
<dbReference type="PROSITE" id="PS00107">
    <property type="entry name" value="PROTEIN_KINASE_ATP"/>
    <property type="match status" value="1"/>
</dbReference>
<evidence type="ECO:0000313" key="22">
    <source>
        <dbReference type="Proteomes" id="UP000591131"/>
    </source>
</evidence>
<evidence type="ECO:0000256" key="11">
    <source>
        <dbReference type="ARBA" id="ARBA00023136"/>
    </source>
</evidence>
<dbReference type="PANTHER" id="PTHR24056">
    <property type="entry name" value="CELL DIVISION PROTEIN KINASE"/>
    <property type="match status" value="1"/>
</dbReference>
<feature type="binding site" evidence="18">
    <location>
        <position position="42"/>
    </location>
    <ligand>
        <name>ATP</name>
        <dbReference type="ChEBI" id="CHEBI:30616"/>
    </ligand>
</feature>
<comment type="catalytic activity">
    <reaction evidence="17">
        <text>L-seryl-[protein] + ATP = O-phospho-L-seryl-[protein] + ADP + H(+)</text>
        <dbReference type="Rhea" id="RHEA:17989"/>
        <dbReference type="Rhea" id="RHEA-COMP:9863"/>
        <dbReference type="Rhea" id="RHEA-COMP:11604"/>
        <dbReference type="ChEBI" id="CHEBI:15378"/>
        <dbReference type="ChEBI" id="CHEBI:29999"/>
        <dbReference type="ChEBI" id="CHEBI:30616"/>
        <dbReference type="ChEBI" id="CHEBI:83421"/>
        <dbReference type="ChEBI" id="CHEBI:456216"/>
        <dbReference type="EC" id="2.7.11.22"/>
    </reaction>
</comment>
<name>A0A7J6MJ67_PERCH</name>
<dbReference type="Proteomes" id="UP000591131">
    <property type="component" value="Unassembled WGS sequence"/>
</dbReference>
<evidence type="ECO:0000256" key="18">
    <source>
        <dbReference type="PROSITE-ProRule" id="PRU10141"/>
    </source>
</evidence>
<feature type="transmembrane region" description="Helical" evidence="19">
    <location>
        <begin position="342"/>
        <end position="358"/>
    </location>
</feature>
<feature type="transmembrane region" description="Helical" evidence="19">
    <location>
        <begin position="512"/>
        <end position="534"/>
    </location>
</feature>
<evidence type="ECO:0000256" key="6">
    <source>
        <dbReference type="ARBA" id="ARBA00022692"/>
    </source>
</evidence>
<dbReference type="Pfam" id="PF00999">
    <property type="entry name" value="Na_H_Exchanger"/>
    <property type="match status" value="1"/>
</dbReference>
<feature type="transmembrane region" description="Helical" evidence="19">
    <location>
        <begin position="439"/>
        <end position="461"/>
    </location>
</feature>
<gene>
    <name evidence="21" type="ORF">FOL47_001459</name>
</gene>
<dbReference type="GO" id="GO:0004693">
    <property type="term" value="F:cyclin-dependent protein serine/threonine kinase activity"/>
    <property type="evidence" value="ECO:0007669"/>
    <property type="project" value="UniProtKB-EC"/>
</dbReference>
<evidence type="ECO:0000256" key="12">
    <source>
        <dbReference type="ARBA" id="ARBA00038543"/>
    </source>
</evidence>
<evidence type="ECO:0000256" key="4">
    <source>
        <dbReference type="ARBA" id="ARBA00022527"/>
    </source>
</evidence>
<dbReference type="GO" id="GO:0008353">
    <property type="term" value="F:RNA polymerase II CTD heptapeptide repeat kinase activity"/>
    <property type="evidence" value="ECO:0007669"/>
    <property type="project" value="TreeGrafter"/>
</dbReference>
<dbReference type="PROSITE" id="PS00108">
    <property type="entry name" value="PROTEIN_KINASE_ST"/>
    <property type="match status" value="1"/>
</dbReference>
<dbReference type="Gene3D" id="3.30.200.20">
    <property type="entry name" value="Phosphorylase Kinase, domain 1"/>
    <property type="match status" value="1"/>
</dbReference>
<evidence type="ECO:0000256" key="19">
    <source>
        <dbReference type="SAM" id="Phobius"/>
    </source>
</evidence>
<dbReference type="EMBL" id="JAAPAO010000135">
    <property type="protein sequence ID" value="KAF4671535.1"/>
    <property type="molecule type" value="Genomic_DNA"/>
</dbReference>
<feature type="transmembrane region" description="Helical" evidence="19">
    <location>
        <begin position="473"/>
        <end position="492"/>
    </location>
</feature>
<comment type="similarity">
    <text evidence="2">Belongs to the protein kinase superfamily. CMGC Ser/Thr protein kinase family. CDC2/CDKX subfamily.</text>
</comment>
<keyword evidence="10 19" id="KW-1133">Transmembrane helix</keyword>
<dbReference type="GO" id="GO:0032968">
    <property type="term" value="P:positive regulation of transcription elongation by RNA polymerase II"/>
    <property type="evidence" value="ECO:0007669"/>
    <property type="project" value="TreeGrafter"/>
</dbReference>
<keyword evidence="8" id="KW-0418">Kinase</keyword>
<comment type="caution">
    <text evidence="21">The sequence shown here is derived from an EMBL/GenBank/DDBJ whole genome shotgun (WGS) entry which is preliminary data.</text>
</comment>
<dbReference type="PANTHER" id="PTHR24056:SF546">
    <property type="entry name" value="CYCLIN-DEPENDENT KINASE 12"/>
    <property type="match status" value="1"/>
</dbReference>
<dbReference type="InterPro" id="IPR000719">
    <property type="entry name" value="Prot_kinase_dom"/>
</dbReference>
<protein>
    <recommendedName>
        <fullName evidence="13">Cyclin-dependent kinase 2 homolog</fullName>
        <ecNumber evidence="3">2.7.11.22</ecNumber>
    </recommendedName>
    <alternativeName>
        <fullName evidence="14">Cell division control protein 2 homolog</fullName>
    </alternativeName>
    <alternativeName>
        <fullName evidence="15">cdc2-related kinase 2</fullName>
    </alternativeName>
</protein>
<evidence type="ECO:0000256" key="5">
    <source>
        <dbReference type="ARBA" id="ARBA00022679"/>
    </source>
</evidence>
<dbReference type="GO" id="GO:1902600">
    <property type="term" value="P:proton transmembrane transport"/>
    <property type="evidence" value="ECO:0007669"/>
    <property type="project" value="InterPro"/>
</dbReference>
<feature type="transmembrane region" description="Helical" evidence="19">
    <location>
        <begin position="599"/>
        <end position="620"/>
    </location>
</feature>
<dbReference type="GO" id="GO:0016020">
    <property type="term" value="C:membrane"/>
    <property type="evidence" value="ECO:0007669"/>
    <property type="project" value="UniProtKB-SubCell"/>
</dbReference>
<dbReference type="InterPro" id="IPR050108">
    <property type="entry name" value="CDK"/>
</dbReference>
<feature type="transmembrane region" description="Helical" evidence="19">
    <location>
        <begin position="555"/>
        <end position="579"/>
    </location>
</feature>
<accession>A0A7J6MJ67</accession>
<dbReference type="InterPro" id="IPR008271">
    <property type="entry name" value="Ser/Thr_kinase_AS"/>
</dbReference>
<feature type="domain" description="Protein kinase" evidence="20">
    <location>
        <begin position="13"/>
        <end position="296"/>
    </location>
</feature>
<evidence type="ECO:0000256" key="2">
    <source>
        <dbReference type="ARBA" id="ARBA00006485"/>
    </source>
</evidence>
<evidence type="ECO:0000256" key="14">
    <source>
        <dbReference type="ARBA" id="ARBA00041902"/>
    </source>
</evidence>
<dbReference type="GO" id="GO:0005634">
    <property type="term" value="C:nucleus"/>
    <property type="evidence" value="ECO:0007669"/>
    <property type="project" value="TreeGrafter"/>
</dbReference>
<comment type="catalytic activity">
    <reaction evidence="16">
        <text>L-threonyl-[protein] + ATP = O-phospho-L-threonyl-[protein] + ADP + H(+)</text>
        <dbReference type="Rhea" id="RHEA:46608"/>
        <dbReference type="Rhea" id="RHEA-COMP:11060"/>
        <dbReference type="Rhea" id="RHEA-COMP:11605"/>
        <dbReference type="ChEBI" id="CHEBI:15378"/>
        <dbReference type="ChEBI" id="CHEBI:30013"/>
        <dbReference type="ChEBI" id="CHEBI:30616"/>
        <dbReference type="ChEBI" id="CHEBI:61977"/>
        <dbReference type="ChEBI" id="CHEBI:456216"/>
        <dbReference type="EC" id="2.7.11.22"/>
    </reaction>
</comment>
<evidence type="ECO:0000256" key="17">
    <source>
        <dbReference type="ARBA" id="ARBA00048367"/>
    </source>
</evidence>
<evidence type="ECO:0000256" key="8">
    <source>
        <dbReference type="ARBA" id="ARBA00022777"/>
    </source>
</evidence>
<keyword evidence="9 18" id="KW-0067">ATP-binding</keyword>
<feature type="transmembrane region" description="Helical" evidence="19">
    <location>
        <begin position="409"/>
        <end position="427"/>
    </location>
</feature>
<evidence type="ECO:0000256" key="13">
    <source>
        <dbReference type="ARBA" id="ARBA00039612"/>
    </source>
</evidence>
<evidence type="ECO:0000256" key="16">
    <source>
        <dbReference type="ARBA" id="ARBA00047811"/>
    </source>
</evidence>
<dbReference type="GO" id="GO:0005524">
    <property type="term" value="F:ATP binding"/>
    <property type="evidence" value="ECO:0007669"/>
    <property type="project" value="UniProtKB-UniRule"/>
</dbReference>
<evidence type="ECO:0000256" key="1">
    <source>
        <dbReference type="ARBA" id="ARBA00004141"/>
    </source>
</evidence>
<feature type="transmembrane region" description="Helical" evidence="19">
    <location>
        <begin position="632"/>
        <end position="657"/>
    </location>
</feature>
<comment type="subunit">
    <text evidence="12">May form a complex composed of at least the catalytic subunit CRK2 and a cyclin.</text>
</comment>
<dbReference type="Gene3D" id="1.10.510.10">
    <property type="entry name" value="Transferase(Phosphotransferase) domain 1"/>
    <property type="match status" value="1"/>
</dbReference>
<evidence type="ECO:0000256" key="7">
    <source>
        <dbReference type="ARBA" id="ARBA00022741"/>
    </source>
</evidence>
<comment type="subcellular location">
    <subcellularLocation>
        <location evidence="1">Membrane</location>
        <topology evidence="1">Multi-pass membrane protein</topology>
    </subcellularLocation>
</comment>
<dbReference type="Gene3D" id="6.10.140.1330">
    <property type="match status" value="1"/>
</dbReference>
<feature type="transmembrane region" description="Helical" evidence="19">
    <location>
        <begin position="378"/>
        <end position="397"/>
    </location>
</feature>
<evidence type="ECO:0000256" key="10">
    <source>
        <dbReference type="ARBA" id="ARBA00022989"/>
    </source>
</evidence>
<evidence type="ECO:0000313" key="21">
    <source>
        <dbReference type="EMBL" id="KAF4671535.1"/>
    </source>
</evidence>
<feature type="transmembrane region" description="Helical" evidence="19">
    <location>
        <begin position="316"/>
        <end position="335"/>
    </location>
</feature>
<dbReference type="PROSITE" id="PS50011">
    <property type="entry name" value="PROTEIN_KINASE_DOM"/>
    <property type="match status" value="1"/>
</dbReference>
<evidence type="ECO:0000256" key="15">
    <source>
        <dbReference type="ARBA" id="ARBA00042858"/>
    </source>
</evidence>
<dbReference type="InterPro" id="IPR017441">
    <property type="entry name" value="Protein_kinase_ATP_BS"/>
</dbReference>
<keyword evidence="5" id="KW-0808">Transferase</keyword>
<reference evidence="21 22" key="1">
    <citation type="submission" date="2020-04" db="EMBL/GenBank/DDBJ databases">
        <title>Perkinsus chesapeaki whole genome sequence.</title>
        <authorList>
            <person name="Bogema D.R."/>
        </authorList>
    </citation>
    <scope>NUCLEOTIDE SEQUENCE [LARGE SCALE GENOMIC DNA]</scope>
    <source>
        <strain evidence="21">ATCC PRA-425</strain>
    </source>
</reference>
<dbReference type="FunFam" id="1.10.510.10:FF:000624">
    <property type="entry name" value="Mitogen-activated protein kinase"/>
    <property type="match status" value="1"/>
</dbReference>
<sequence>MIHYSTPRCVDDFDILNEVGKGTYGQVFKAIDKRTQQYVALKRVLLKNEKEGFPVTAVREIKILKRLQHENVVRMLDVVFAKPTENNKHRGSVYMVFEYMDHDLSGVLAYRSQRGDTGVATGNLRPDEVKCIFLQVLRGLDYCHKHNVVHRDLKLSNLLLDKLGHIKIADFGLARIYKEGRLNQTNRVITRWYRPPELLLGTTIYDSKVDTWSAGCILAELMRGKALFPGESETEVYRMISDTLGAPCEDMWPECTRLPNYAQLNEAYQHMRKLWGKPEYKTTSTSNGTASTQITYGKFAGELVELSLAKNFEKPFIIIAVTAGILICSLCENLVKVLPPTVAVFKLGMLLAVLIHHFPLHRWGVIGESIESWLIVDPHLICFVFIPMLMFGDVLALDANLVRGGLLQAVLMSTVGFLISAFMSSLPTRFLPSTRDWPIALGICFGAIVSGTEPTAAIWILRALGSTQRLKTFIETESLLGDGMLIVLYSVAKTELDNQVSPYGALDIAVYVVRAVLGSVSLGMLIGMHGLTALAKISNRFGQYDLTLQTTISLVIAYAAFFIAEVFFGMSGVITTFTAGMMLSWRMRPLLISSDSIDWFWSVMEFVSNAVVFFLGGVLFGGACYRVEPIEFVWLFLLYIATTASRGIMVFILSPLINTVGEKFSWQELALSAWSGGLRGGVSMALAVSLSRSNFLDEAQATQFSVLIKMEAVRALLRRTVYSFGPTEELCPNTWRYLHAQPEVAMNSVLQHRSSATGGALYHHSSKKKGALNHASTNHKFRRSLAALKTRQGLAAIADAPNSELLESQRETYLNVLAGFYSKALKIEVIPNQPEIAGLLLRTVEHAKVKISVGVRDWKAVHDLLRRGKDRHTQMRNAMIVHLFLDCSRKTIEAVTELMCPNFEASDARTGYQQHQQNSDILEELDKIFANMKPVWYAVKREVEGHLKEAEEILGQMPARIVQLSHRYQKVGEVTQQLQGELFDLVDSGLLNQTEAQAVLEHIDSDVRRLQHNIEFPGSVPDLLERKNDFSLDEKDSGSD</sequence>
<dbReference type="InterPro" id="IPR006153">
    <property type="entry name" value="Cation/H_exchanger_TM"/>
</dbReference>
<dbReference type="AlphaFoldDB" id="A0A7J6MJ67"/>
<evidence type="ECO:0000256" key="9">
    <source>
        <dbReference type="ARBA" id="ARBA00022840"/>
    </source>
</evidence>
<dbReference type="Pfam" id="PF00069">
    <property type="entry name" value="Pkinase"/>
    <property type="match status" value="1"/>
</dbReference>
<dbReference type="FunFam" id="3.30.200.20:FF:000124">
    <property type="entry name" value="Cyclin-dependent kinase 4"/>
    <property type="match status" value="1"/>
</dbReference>
<dbReference type="EC" id="2.7.11.22" evidence="3"/>
<evidence type="ECO:0000256" key="3">
    <source>
        <dbReference type="ARBA" id="ARBA00012425"/>
    </source>
</evidence>
<dbReference type="OrthoDB" id="28397at2759"/>
<keyword evidence="6 19" id="KW-0812">Transmembrane</keyword>
<keyword evidence="11 19" id="KW-0472">Membrane</keyword>
<dbReference type="InterPro" id="IPR011009">
    <property type="entry name" value="Kinase-like_dom_sf"/>
</dbReference>
<organism evidence="21 22">
    <name type="scientific">Perkinsus chesapeaki</name>
    <name type="common">Clam parasite</name>
    <name type="synonym">Perkinsus andrewsi</name>
    <dbReference type="NCBI Taxonomy" id="330153"/>
    <lineage>
        <taxon>Eukaryota</taxon>
        <taxon>Sar</taxon>
        <taxon>Alveolata</taxon>
        <taxon>Perkinsozoa</taxon>
        <taxon>Perkinsea</taxon>
        <taxon>Perkinsida</taxon>
        <taxon>Perkinsidae</taxon>
        <taxon>Perkinsus</taxon>
    </lineage>
</organism>
<dbReference type="GO" id="GO:0000307">
    <property type="term" value="C:cyclin-dependent protein kinase holoenzyme complex"/>
    <property type="evidence" value="ECO:0007669"/>
    <property type="project" value="TreeGrafter"/>
</dbReference>
<dbReference type="GO" id="GO:0015297">
    <property type="term" value="F:antiporter activity"/>
    <property type="evidence" value="ECO:0007669"/>
    <property type="project" value="InterPro"/>
</dbReference>
<keyword evidence="22" id="KW-1185">Reference proteome</keyword>
<dbReference type="SUPFAM" id="SSF56112">
    <property type="entry name" value="Protein kinase-like (PK-like)"/>
    <property type="match status" value="1"/>
</dbReference>
<evidence type="ECO:0000259" key="20">
    <source>
        <dbReference type="PROSITE" id="PS50011"/>
    </source>
</evidence>
<keyword evidence="4" id="KW-0723">Serine/threonine-protein kinase</keyword>